<evidence type="ECO:0000256" key="5">
    <source>
        <dbReference type="SAM" id="MobiDB-lite"/>
    </source>
</evidence>
<evidence type="ECO:0000256" key="4">
    <source>
        <dbReference type="ARBA" id="ARBA00023180"/>
    </source>
</evidence>
<gene>
    <name evidence="7" type="ORF">JOE57_002079</name>
</gene>
<dbReference type="InterPro" id="IPR000413">
    <property type="entry name" value="Integrin_alpha"/>
</dbReference>
<dbReference type="SMART" id="SM00191">
    <property type="entry name" value="Int_alpha"/>
    <property type="match status" value="6"/>
</dbReference>
<dbReference type="RefSeq" id="WP_204917725.1">
    <property type="nucleotide sequence ID" value="NZ_BAAAQP010000004.1"/>
</dbReference>
<dbReference type="PANTHER" id="PTHR23221">
    <property type="entry name" value="GLYCOSYLPHOSPHATIDYLINOSITOL PHOSPHOLIPASE D"/>
    <property type="match status" value="1"/>
</dbReference>
<evidence type="ECO:0000313" key="7">
    <source>
        <dbReference type="EMBL" id="MBM7799158.1"/>
    </source>
</evidence>
<keyword evidence="3" id="KW-0378">Hydrolase</keyword>
<dbReference type="PANTHER" id="PTHR23221:SF7">
    <property type="entry name" value="PHOSPHATIDYLINOSITOL-GLYCAN-SPECIFIC PHOSPHOLIPASE D"/>
    <property type="match status" value="1"/>
</dbReference>
<keyword evidence="1 6" id="KW-0732">Signal</keyword>
<evidence type="ECO:0000256" key="2">
    <source>
        <dbReference type="ARBA" id="ARBA00022737"/>
    </source>
</evidence>
<dbReference type="Proteomes" id="UP000704762">
    <property type="component" value="Unassembled WGS sequence"/>
</dbReference>
<keyword evidence="2" id="KW-0677">Repeat</keyword>
<feature type="region of interest" description="Disordered" evidence="5">
    <location>
        <begin position="504"/>
        <end position="528"/>
    </location>
</feature>
<evidence type="ECO:0000313" key="8">
    <source>
        <dbReference type="Proteomes" id="UP000704762"/>
    </source>
</evidence>
<sequence length="528" mass="51574">MAALALIPAGLLGWAATPAAAAPACGTDPIVGDVNGDGHAEAVVGEPFNADGAGATHLFYGTQAGLVADPSGTARNDQYFTQDSAGVPGASEHNDLFGISSVLADFNGDGCSDLAIGSPGENSDSGMVVVLYGSPTGIRTVGAQSFTENSLFGAGSSRSSEQFGRELSFGDLNDDGVADLVVGAPGEVSAGATSAAGGGVAVIYGHAGGLGKGATPSVLITQASPGVPGVPESFDSFGTALATGDFDGNGVADLAVGVPGEDAFRGIVQILPGKKGAGVGALAAHTYSQDTPGFLGVAEPRDGFGSALAAGRVTADRYDDLAIGAPGENGTLTPAGPHIAIGAGAVSFVRGSATGLTASHNQIWSQDSPGVTGVAGPTDQFGASLAMAMLDNGPLLDLAIGTPNDSIGSTRSAGSVTVLLGAASGLTTAGEGGIRFDQSMQGIAGVPESGDGFGLSVAAPLIQTPDEGSLLIGVPGETINGVSQSGMFTQLQTFEFGPNPIGSRSFDAGSPGVQGGRGSNDLFGFDVN</sequence>
<dbReference type="SUPFAM" id="SSF69318">
    <property type="entry name" value="Integrin alpha N-terminal domain"/>
    <property type="match status" value="3"/>
</dbReference>
<evidence type="ECO:0000256" key="6">
    <source>
        <dbReference type="SAM" id="SignalP"/>
    </source>
</evidence>
<reference evidence="7 8" key="1">
    <citation type="submission" date="2021-01" db="EMBL/GenBank/DDBJ databases">
        <title>Sequencing the genomes of 1000 actinobacteria strains.</title>
        <authorList>
            <person name="Klenk H.-P."/>
        </authorList>
    </citation>
    <scope>NUCLEOTIDE SEQUENCE [LARGE SCALE GENOMIC DNA]</scope>
    <source>
        <strain evidence="7 8">DSM 18662</strain>
    </source>
</reference>
<dbReference type="PROSITE" id="PS51470">
    <property type="entry name" value="FG_GAP"/>
    <property type="match status" value="3"/>
</dbReference>
<keyword evidence="8" id="KW-1185">Reference proteome</keyword>
<feature type="chain" id="PRO_5046386361" description="FG-GAP repeat-containing protein" evidence="6">
    <location>
        <begin position="22"/>
        <end position="528"/>
    </location>
</feature>
<dbReference type="EMBL" id="JAFBCF010000001">
    <property type="protein sequence ID" value="MBM7799158.1"/>
    <property type="molecule type" value="Genomic_DNA"/>
</dbReference>
<evidence type="ECO:0000256" key="3">
    <source>
        <dbReference type="ARBA" id="ARBA00022801"/>
    </source>
</evidence>
<protein>
    <recommendedName>
        <fullName evidence="9">FG-GAP repeat-containing protein</fullName>
    </recommendedName>
</protein>
<evidence type="ECO:0008006" key="9">
    <source>
        <dbReference type="Google" id="ProtNLM"/>
    </source>
</evidence>
<proteinExistence type="predicted"/>
<organism evidence="7 8">
    <name type="scientific">Microlunatus panaciterrae</name>
    <dbReference type="NCBI Taxonomy" id="400768"/>
    <lineage>
        <taxon>Bacteria</taxon>
        <taxon>Bacillati</taxon>
        <taxon>Actinomycetota</taxon>
        <taxon>Actinomycetes</taxon>
        <taxon>Propionibacteriales</taxon>
        <taxon>Propionibacteriaceae</taxon>
        <taxon>Microlunatus</taxon>
    </lineage>
</organism>
<feature type="signal peptide" evidence="6">
    <location>
        <begin position="1"/>
        <end position="21"/>
    </location>
</feature>
<dbReference type="PRINTS" id="PR01185">
    <property type="entry name" value="INTEGRINA"/>
</dbReference>
<evidence type="ECO:0000256" key="1">
    <source>
        <dbReference type="ARBA" id="ARBA00022729"/>
    </source>
</evidence>
<keyword evidence="4" id="KW-0325">Glycoprotein</keyword>
<dbReference type="InterPro" id="IPR028994">
    <property type="entry name" value="Integrin_alpha_N"/>
</dbReference>
<comment type="caution">
    <text evidence="7">The sequence shown here is derived from an EMBL/GenBank/DDBJ whole genome shotgun (WGS) entry which is preliminary data.</text>
</comment>
<name>A0ABS2RKG6_9ACTN</name>
<dbReference type="InterPro" id="IPR013517">
    <property type="entry name" value="FG-GAP"/>
</dbReference>
<dbReference type="Gene3D" id="2.130.10.130">
    <property type="entry name" value="Integrin alpha, N-terminal"/>
    <property type="match status" value="4"/>
</dbReference>
<dbReference type="InterPro" id="IPR013519">
    <property type="entry name" value="Int_alpha_beta-p"/>
</dbReference>
<dbReference type="Pfam" id="PF01839">
    <property type="entry name" value="FG-GAP"/>
    <property type="match status" value="4"/>
</dbReference>
<accession>A0ABS2RKG6</accession>